<dbReference type="KEGG" id="crie:AK829_09310"/>
<sequence>MCFITYEQVRVRFFSSVQRSPCRADLFLLLLSAWIAQLVIPSKQQDNFPTVERAIDTDEHPFLSPPLRDFVA</sequence>
<dbReference type="AlphaFoldDB" id="A0A0K1RD05"/>
<dbReference type="STRING" id="156976.AK829_09310"/>
<protein>
    <submittedName>
        <fullName evidence="1">Uncharacterized protein</fullName>
    </submittedName>
</protein>
<dbReference type="PATRIC" id="fig|156976.3.peg.1869"/>
<dbReference type="Proteomes" id="UP000060016">
    <property type="component" value="Chromosome"/>
</dbReference>
<keyword evidence="2" id="KW-1185">Reference proteome</keyword>
<accession>A0A0K1RD05</accession>
<organism evidence="1 2">
    <name type="scientific">Corynebacterium riegelii</name>
    <dbReference type="NCBI Taxonomy" id="156976"/>
    <lineage>
        <taxon>Bacteria</taxon>
        <taxon>Bacillati</taxon>
        <taxon>Actinomycetota</taxon>
        <taxon>Actinomycetes</taxon>
        <taxon>Mycobacteriales</taxon>
        <taxon>Corynebacteriaceae</taxon>
        <taxon>Corynebacterium</taxon>
    </lineage>
</organism>
<evidence type="ECO:0000313" key="1">
    <source>
        <dbReference type="EMBL" id="AKV59310.1"/>
    </source>
</evidence>
<evidence type="ECO:0000313" key="2">
    <source>
        <dbReference type="Proteomes" id="UP000060016"/>
    </source>
</evidence>
<gene>
    <name evidence="1" type="ORF">AK829_09310</name>
</gene>
<dbReference type="EMBL" id="CP012342">
    <property type="protein sequence ID" value="AKV59310.1"/>
    <property type="molecule type" value="Genomic_DNA"/>
</dbReference>
<reference evidence="1 2" key="1">
    <citation type="submission" date="2015-08" db="EMBL/GenBank/DDBJ databases">
        <authorList>
            <person name="Babu N.S."/>
            <person name="Beckwith C.J."/>
            <person name="Beseler K.G."/>
            <person name="Brison A."/>
            <person name="Carone J.V."/>
            <person name="Caskin T.P."/>
            <person name="Diamond M."/>
            <person name="Durham M.E."/>
            <person name="Foxe J.M."/>
            <person name="Go M."/>
            <person name="Henderson B.A."/>
            <person name="Jones I.B."/>
            <person name="McGettigan J.A."/>
            <person name="Micheletti S.J."/>
            <person name="Nasrallah M.E."/>
            <person name="Ortiz D."/>
            <person name="Piller C.R."/>
            <person name="Privatt S.R."/>
            <person name="Schneider S.L."/>
            <person name="Sharp S."/>
            <person name="Smith T.C."/>
            <person name="Stanton J.D."/>
            <person name="Ullery H.E."/>
            <person name="Wilson R.J."/>
            <person name="Serrano M.G."/>
            <person name="Buck G."/>
            <person name="Lee V."/>
            <person name="Wang Y."/>
            <person name="Carvalho R."/>
            <person name="Voegtly L."/>
            <person name="Shi R."/>
            <person name="Duckworth R."/>
            <person name="Johnson A."/>
            <person name="Loviza R."/>
            <person name="Walstead R."/>
            <person name="Shah Z."/>
            <person name="Kiflezghi M."/>
            <person name="Wade K."/>
            <person name="Ball S.L."/>
            <person name="Bradley K.W."/>
            <person name="Asai D.J."/>
            <person name="Bowman C.A."/>
            <person name="Russell D.A."/>
            <person name="Pope W.H."/>
            <person name="Jacobs-Sera D."/>
            <person name="Hendrix R.W."/>
            <person name="Hatfull G.F."/>
        </authorList>
    </citation>
    <scope>NUCLEOTIDE SEQUENCE [LARGE SCALE GENOMIC DNA]</scope>
    <source>
        <strain evidence="1 2">PUDD_83A45</strain>
    </source>
</reference>
<proteinExistence type="predicted"/>
<name>A0A0K1RD05_9CORY</name>